<feature type="compositionally biased region" description="Basic residues" evidence="1">
    <location>
        <begin position="118"/>
        <end position="133"/>
    </location>
</feature>
<feature type="compositionally biased region" description="Basic and acidic residues" evidence="1">
    <location>
        <begin position="91"/>
        <end position="102"/>
    </location>
</feature>
<proteinExistence type="predicted"/>
<feature type="region of interest" description="Disordered" evidence="1">
    <location>
        <begin position="91"/>
        <end position="133"/>
    </location>
</feature>
<organism evidence="2">
    <name type="scientific">viral metagenome</name>
    <dbReference type="NCBI Taxonomy" id="1070528"/>
    <lineage>
        <taxon>unclassified sequences</taxon>
        <taxon>metagenomes</taxon>
        <taxon>organismal metagenomes</taxon>
    </lineage>
</organism>
<protein>
    <submittedName>
        <fullName evidence="2">Uncharacterized protein</fullName>
    </submittedName>
</protein>
<evidence type="ECO:0000313" key="2">
    <source>
        <dbReference type="EMBL" id="QHT94365.1"/>
    </source>
</evidence>
<reference evidence="2" key="1">
    <citation type="journal article" date="2020" name="Nature">
        <title>Giant virus diversity and host interactions through global metagenomics.</title>
        <authorList>
            <person name="Schulz F."/>
            <person name="Roux S."/>
            <person name="Paez-Espino D."/>
            <person name="Jungbluth S."/>
            <person name="Walsh D.A."/>
            <person name="Denef V.J."/>
            <person name="McMahon K.D."/>
            <person name="Konstantinidis K.T."/>
            <person name="Eloe-Fadrosh E.A."/>
            <person name="Kyrpides N.C."/>
            <person name="Woyke T."/>
        </authorList>
    </citation>
    <scope>NUCLEOTIDE SEQUENCE</scope>
    <source>
        <strain evidence="2">GVMAG-M-3300024258-28</strain>
    </source>
</reference>
<evidence type="ECO:0000256" key="1">
    <source>
        <dbReference type="SAM" id="MobiDB-lite"/>
    </source>
</evidence>
<dbReference type="AlphaFoldDB" id="A0A6C0IPD5"/>
<dbReference type="EMBL" id="MN740219">
    <property type="protein sequence ID" value="QHT94365.1"/>
    <property type="molecule type" value="Genomic_DNA"/>
</dbReference>
<accession>A0A6C0IPD5</accession>
<feature type="region of interest" description="Disordered" evidence="1">
    <location>
        <begin position="1"/>
        <end position="31"/>
    </location>
</feature>
<feature type="compositionally biased region" description="Basic residues" evidence="1">
    <location>
        <begin position="1"/>
        <end position="21"/>
    </location>
</feature>
<name>A0A6C0IPD5_9ZZZZ</name>
<sequence>MKLRKTIKKRTNRSKQIKQKGRGNLTSKQKDPDYLARLRQFVEDHPETEGALRNYFPEYPKKTKTKIVSSFSPPPDVKFYSIQYNKELNENHGVDKAERGESPFRPISPRLIYDNPHNRRYTTHSRKNNKKIA</sequence>